<organism evidence="2 3">
    <name type="scientific">Pseudonocardia aurantiaca</name>
    <dbReference type="NCBI Taxonomy" id="75290"/>
    <lineage>
        <taxon>Bacteria</taxon>
        <taxon>Bacillati</taxon>
        <taxon>Actinomycetota</taxon>
        <taxon>Actinomycetes</taxon>
        <taxon>Pseudonocardiales</taxon>
        <taxon>Pseudonocardiaceae</taxon>
        <taxon>Pseudonocardia</taxon>
    </lineage>
</organism>
<dbReference type="EMBL" id="JBHUCP010000042">
    <property type="protein sequence ID" value="MFD1534714.1"/>
    <property type="molecule type" value="Genomic_DNA"/>
</dbReference>
<sequence length="69" mass="7267">MSWTGNPSHDNSGENGRFAAAQAAQVEIHDAQNRRAARVVASHSTGAEDCAEMLAMLGLVAGDDRVSTR</sequence>
<reference evidence="3" key="1">
    <citation type="journal article" date="2019" name="Int. J. Syst. Evol. Microbiol.">
        <title>The Global Catalogue of Microorganisms (GCM) 10K type strain sequencing project: providing services to taxonomists for standard genome sequencing and annotation.</title>
        <authorList>
            <consortium name="The Broad Institute Genomics Platform"/>
            <consortium name="The Broad Institute Genome Sequencing Center for Infectious Disease"/>
            <person name="Wu L."/>
            <person name="Ma J."/>
        </authorList>
    </citation>
    <scope>NUCLEOTIDE SEQUENCE [LARGE SCALE GENOMIC DNA]</scope>
    <source>
        <strain evidence="3">JCM 12165</strain>
    </source>
</reference>
<protein>
    <submittedName>
        <fullName evidence="2">Uncharacterized protein</fullName>
    </submittedName>
</protein>
<keyword evidence="3" id="KW-1185">Reference proteome</keyword>
<accession>A0ABW4FW98</accession>
<evidence type="ECO:0000313" key="3">
    <source>
        <dbReference type="Proteomes" id="UP001597145"/>
    </source>
</evidence>
<dbReference type="RefSeq" id="WP_343982283.1">
    <property type="nucleotide sequence ID" value="NZ_BAAAJG010000015.1"/>
</dbReference>
<comment type="caution">
    <text evidence="2">The sequence shown here is derived from an EMBL/GenBank/DDBJ whole genome shotgun (WGS) entry which is preliminary data.</text>
</comment>
<gene>
    <name evidence="2" type="ORF">ACFSCY_35380</name>
</gene>
<feature type="compositionally biased region" description="Polar residues" evidence="1">
    <location>
        <begin position="1"/>
        <end position="14"/>
    </location>
</feature>
<evidence type="ECO:0000256" key="1">
    <source>
        <dbReference type="SAM" id="MobiDB-lite"/>
    </source>
</evidence>
<feature type="region of interest" description="Disordered" evidence="1">
    <location>
        <begin position="1"/>
        <end position="23"/>
    </location>
</feature>
<dbReference type="Proteomes" id="UP001597145">
    <property type="component" value="Unassembled WGS sequence"/>
</dbReference>
<proteinExistence type="predicted"/>
<evidence type="ECO:0000313" key="2">
    <source>
        <dbReference type="EMBL" id="MFD1534714.1"/>
    </source>
</evidence>
<name>A0ABW4FW98_9PSEU</name>